<protein>
    <submittedName>
        <fullName evidence="2">Uncharacterized protein</fullName>
    </submittedName>
</protein>
<dbReference type="RefSeq" id="XP_072819529.1">
    <property type="nucleotide sequence ID" value="XM_072963428.1"/>
</dbReference>
<proteinExistence type="predicted"/>
<gene>
    <name evidence="2" type="primary">LOC140696973</name>
</gene>
<name>A0ABM5DF52_VICPA</name>
<sequence>MSFCLRPVLEAQLVFIGPPLAPSSVLLPAPVGKQIVPPPNTGSDAALLCCGRAGHCPSGCRSQMLQTGQAGGRVVPLPSTLVRGCVPARQAGGRSPPACAAGSSPALCGCTLCASALPWPALRPGRAPPCSALRPGRAPPYSRSAGGLGEDRGAASSLLRAKTQLLVCLCGASSLGDQNGRILSAQGCRPVSVWPSRLLSPSVRTQVSPLPPPGCSAQENMAALPGPRPSSPEKFPWVFIDGGMHPSPESTSTLLFYGGPRLFRPVHPQPQRPAPCSPLELPPCSRPRPPPGLCSLALPAAAGPRLRLGVGGTPCARLT</sequence>
<dbReference type="GeneID" id="140696973"/>
<evidence type="ECO:0000313" key="1">
    <source>
        <dbReference type="Proteomes" id="UP001652581"/>
    </source>
</evidence>
<keyword evidence="1" id="KW-1185">Reference proteome</keyword>
<organism evidence="1 2">
    <name type="scientific">Vicugna pacos</name>
    <name type="common">Alpaca</name>
    <name type="synonym">Lama pacos</name>
    <dbReference type="NCBI Taxonomy" id="30538"/>
    <lineage>
        <taxon>Eukaryota</taxon>
        <taxon>Metazoa</taxon>
        <taxon>Chordata</taxon>
        <taxon>Craniata</taxon>
        <taxon>Vertebrata</taxon>
        <taxon>Euteleostomi</taxon>
        <taxon>Mammalia</taxon>
        <taxon>Eutheria</taxon>
        <taxon>Laurasiatheria</taxon>
        <taxon>Artiodactyla</taxon>
        <taxon>Tylopoda</taxon>
        <taxon>Camelidae</taxon>
        <taxon>Vicugna</taxon>
    </lineage>
</organism>
<dbReference type="Proteomes" id="UP001652581">
    <property type="component" value="Chromosome 1"/>
</dbReference>
<reference evidence="2" key="2">
    <citation type="submission" date="2025-08" db="UniProtKB">
        <authorList>
            <consortium name="RefSeq"/>
        </authorList>
    </citation>
    <scope>IDENTIFICATION</scope>
</reference>
<accession>A0ABM5DF52</accession>
<evidence type="ECO:0000313" key="2">
    <source>
        <dbReference type="RefSeq" id="XP_072819529.1"/>
    </source>
</evidence>
<reference evidence="1" key="1">
    <citation type="submission" date="2025-05" db="UniProtKB">
        <authorList>
            <consortium name="RefSeq"/>
        </authorList>
    </citation>
    <scope>NUCLEOTIDE SEQUENCE [LARGE SCALE GENOMIC DNA]</scope>
</reference>